<gene>
    <name evidence="6" type="ORF">ENU28_01825</name>
</gene>
<dbReference type="SUPFAM" id="SSF52540">
    <property type="entry name" value="P-loop containing nucleoside triphosphate hydrolases"/>
    <property type="match status" value="1"/>
</dbReference>
<dbReference type="GO" id="GO:0005524">
    <property type="term" value="F:ATP binding"/>
    <property type="evidence" value="ECO:0007669"/>
    <property type="project" value="UniProtKB-KW"/>
</dbReference>
<dbReference type="GO" id="GO:0005886">
    <property type="term" value="C:plasma membrane"/>
    <property type="evidence" value="ECO:0007669"/>
    <property type="project" value="TreeGrafter"/>
</dbReference>
<keyword evidence="3 6" id="KW-0067">ATP-binding</keyword>
<dbReference type="FunFam" id="3.40.50.300:FF:000032">
    <property type="entry name" value="Export ABC transporter ATP-binding protein"/>
    <property type="match status" value="1"/>
</dbReference>
<dbReference type="PANTHER" id="PTHR24220">
    <property type="entry name" value="IMPORT ATP-BINDING PROTEIN"/>
    <property type="match status" value="1"/>
</dbReference>
<dbReference type="PROSITE" id="PS00211">
    <property type="entry name" value="ABC_TRANSPORTER_1"/>
    <property type="match status" value="1"/>
</dbReference>
<protein>
    <submittedName>
        <fullName evidence="6">ABC transporter ATP-binding protein</fullName>
    </submittedName>
</protein>
<dbReference type="Pfam" id="PF00005">
    <property type="entry name" value="ABC_tran"/>
    <property type="match status" value="1"/>
</dbReference>
<keyword evidence="4" id="KW-0812">Transmembrane</keyword>
<keyword evidence="4" id="KW-0472">Membrane</keyword>
<dbReference type="InterPro" id="IPR017911">
    <property type="entry name" value="MacB-like_ATP-bd"/>
</dbReference>
<dbReference type="CDD" id="cd03255">
    <property type="entry name" value="ABC_MJ0796_LolCDE_FtsE"/>
    <property type="match status" value="1"/>
</dbReference>
<feature type="transmembrane region" description="Helical" evidence="4">
    <location>
        <begin position="89"/>
        <end position="115"/>
    </location>
</feature>
<dbReference type="SMART" id="SM00382">
    <property type="entry name" value="AAA"/>
    <property type="match status" value="1"/>
</dbReference>
<dbReference type="GO" id="GO:0098796">
    <property type="term" value="C:membrane protein complex"/>
    <property type="evidence" value="ECO:0007669"/>
    <property type="project" value="UniProtKB-ARBA"/>
</dbReference>
<evidence type="ECO:0000256" key="2">
    <source>
        <dbReference type="ARBA" id="ARBA00022741"/>
    </source>
</evidence>
<dbReference type="InterPro" id="IPR003439">
    <property type="entry name" value="ABC_transporter-like_ATP-bd"/>
</dbReference>
<evidence type="ECO:0000313" key="6">
    <source>
        <dbReference type="EMBL" id="HGQ55187.1"/>
    </source>
</evidence>
<dbReference type="GO" id="GO:0022857">
    <property type="term" value="F:transmembrane transporter activity"/>
    <property type="evidence" value="ECO:0007669"/>
    <property type="project" value="UniProtKB-ARBA"/>
</dbReference>
<name>A0A7V4CHL6_UNCW3</name>
<evidence type="ECO:0000256" key="1">
    <source>
        <dbReference type="ARBA" id="ARBA00022448"/>
    </source>
</evidence>
<dbReference type="EMBL" id="DTBX01000069">
    <property type="protein sequence ID" value="HGQ55187.1"/>
    <property type="molecule type" value="Genomic_DNA"/>
</dbReference>
<dbReference type="PROSITE" id="PS50893">
    <property type="entry name" value="ABC_TRANSPORTER_2"/>
    <property type="match status" value="1"/>
</dbReference>
<organism evidence="6">
    <name type="scientific">candidate division WOR-3 bacterium</name>
    <dbReference type="NCBI Taxonomy" id="2052148"/>
    <lineage>
        <taxon>Bacteria</taxon>
        <taxon>Bacteria division WOR-3</taxon>
    </lineage>
</organism>
<reference evidence="6" key="1">
    <citation type="journal article" date="2020" name="mSystems">
        <title>Genome- and Community-Level Interaction Insights into Carbon Utilization and Element Cycling Functions of Hydrothermarchaeota in Hydrothermal Sediment.</title>
        <authorList>
            <person name="Zhou Z."/>
            <person name="Liu Y."/>
            <person name="Xu W."/>
            <person name="Pan J."/>
            <person name="Luo Z.H."/>
            <person name="Li M."/>
        </authorList>
    </citation>
    <scope>NUCLEOTIDE SEQUENCE [LARGE SCALE GENOMIC DNA]</scope>
    <source>
        <strain evidence="6">SpSt-655</strain>
    </source>
</reference>
<dbReference type="Gene3D" id="3.40.50.300">
    <property type="entry name" value="P-loop containing nucleotide triphosphate hydrolases"/>
    <property type="match status" value="1"/>
</dbReference>
<keyword evidence="4" id="KW-1133">Transmembrane helix</keyword>
<proteinExistence type="predicted"/>
<evidence type="ECO:0000256" key="3">
    <source>
        <dbReference type="ARBA" id="ARBA00022840"/>
    </source>
</evidence>
<comment type="caution">
    <text evidence="6">The sequence shown here is derived from an EMBL/GenBank/DDBJ whole genome shotgun (WGS) entry which is preliminary data.</text>
</comment>
<evidence type="ECO:0000259" key="5">
    <source>
        <dbReference type="PROSITE" id="PS50893"/>
    </source>
</evidence>
<dbReference type="InterPro" id="IPR017871">
    <property type="entry name" value="ABC_transporter-like_CS"/>
</dbReference>
<dbReference type="PANTHER" id="PTHR24220:SF86">
    <property type="entry name" value="ABC TRANSPORTER ABCH.1"/>
    <property type="match status" value="1"/>
</dbReference>
<dbReference type="InterPro" id="IPR003593">
    <property type="entry name" value="AAA+_ATPase"/>
</dbReference>
<accession>A0A7V4CHL6</accession>
<feature type="domain" description="ABC transporter" evidence="5">
    <location>
        <begin position="7"/>
        <end position="223"/>
    </location>
</feature>
<evidence type="ECO:0000256" key="4">
    <source>
        <dbReference type="SAM" id="Phobius"/>
    </source>
</evidence>
<dbReference type="InterPro" id="IPR027417">
    <property type="entry name" value="P-loop_NTPase"/>
</dbReference>
<sequence>MNNEIILKTEKLNKIYLRGEEKVWALKDIDLTIKRGEFVSILGPSGSGKTTLLNLLSGFDKPTSGKIIFLNKDISLLEEKELQKIRSKYIGFIFQTFLLFPNLTVYENIVLPFYFNKKKINKEKIYEIIEKLSLTHRLKHRPSQLSGGEQQRVAIARALVIEPLVIFADEPTGNLDSENAFNIFKIFENLSKEGYTLVVVTHNWELISKFNVRKINLKDGRII</sequence>
<dbReference type="AlphaFoldDB" id="A0A7V4CHL6"/>
<dbReference type="InterPro" id="IPR015854">
    <property type="entry name" value="ABC_transpr_LolD-like"/>
</dbReference>
<keyword evidence="2" id="KW-0547">Nucleotide-binding</keyword>
<keyword evidence="1" id="KW-0813">Transport</keyword>
<dbReference type="GO" id="GO:0016887">
    <property type="term" value="F:ATP hydrolysis activity"/>
    <property type="evidence" value="ECO:0007669"/>
    <property type="project" value="InterPro"/>
</dbReference>